<dbReference type="GO" id="GO:0016020">
    <property type="term" value="C:membrane"/>
    <property type="evidence" value="ECO:0007669"/>
    <property type="project" value="UniProtKB-SubCell"/>
</dbReference>
<dbReference type="Pfam" id="PF04116">
    <property type="entry name" value="FA_hydroxylase"/>
    <property type="match status" value="1"/>
</dbReference>
<dbReference type="GO" id="GO:0016491">
    <property type="term" value="F:oxidoreductase activity"/>
    <property type="evidence" value="ECO:0007669"/>
    <property type="project" value="InterPro"/>
</dbReference>
<feature type="domain" description="Fatty acid hydroxylase" evidence="6">
    <location>
        <begin position="142"/>
        <end position="267"/>
    </location>
</feature>
<reference evidence="7" key="1">
    <citation type="submission" date="2021-06" db="EMBL/GenBank/DDBJ databases">
        <authorList>
            <person name="Kallberg Y."/>
            <person name="Tangrot J."/>
            <person name="Rosling A."/>
        </authorList>
    </citation>
    <scope>NUCLEOTIDE SEQUENCE</scope>
    <source>
        <strain evidence="7">BR232B</strain>
    </source>
</reference>
<dbReference type="PANTHER" id="PTHR11863">
    <property type="entry name" value="STEROL DESATURASE"/>
    <property type="match status" value="1"/>
</dbReference>
<dbReference type="AlphaFoldDB" id="A0A9N8W5I2"/>
<dbReference type="EMBL" id="CAJVPI010000083">
    <property type="protein sequence ID" value="CAG8475776.1"/>
    <property type="molecule type" value="Genomic_DNA"/>
</dbReference>
<dbReference type="OrthoDB" id="6354873at2759"/>
<evidence type="ECO:0000256" key="2">
    <source>
        <dbReference type="ARBA" id="ARBA00022692"/>
    </source>
</evidence>
<keyword evidence="3 5" id="KW-1133">Transmembrane helix</keyword>
<keyword evidence="4 5" id="KW-0472">Membrane</keyword>
<keyword evidence="2 5" id="KW-0812">Transmembrane</keyword>
<evidence type="ECO:0000313" key="8">
    <source>
        <dbReference type="Proteomes" id="UP000789739"/>
    </source>
</evidence>
<dbReference type="InterPro" id="IPR050307">
    <property type="entry name" value="Sterol_Desaturase_Related"/>
</dbReference>
<feature type="transmembrane region" description="Helical" evidence="5">
    <location>
        <begin position="209"/>
        <end position="226"/>
    </location>
</feature>
<evidence type="ECO:0000256" key="1">
    <source>
        <dbReference type="ARBA" id="ARBA00004370"/>
    </source>
</evidence>
<comment type="caution">
    <text evidence="7">The sequence shown here is derived from an EMBL/GenBank/DDBJ whole genome shotgun (WGS) entry which is preliminary data.</text>
</comment>
<proteinExistence type="predicted"/>
<evidence type="ECO:0000256" key="4">
    <source>
        <dbReference type="ARBA" id="ARBA00023136"/>
    </source>
</evidence>
<evidence type="ECO:0000256" key="5">
    <source>
        <dbReference type="SAM" id="Phobius"/>
    </source>
</evidence>
<comment type="subcellular location">
    <subcellularLocation>
        <location evidence="1">Membrane</location>
    </subcellularLocation>
</comment>
<accession>A0A9N8W5I2</accession>
<feature type="transmembrane region" description="Helical" evidence="5">
    <location>
        <begin position="50"/>
        <end position="76"/>
    </location>
</feature>
<feature type="transmembrane region" description="Helical" evidence="5">
    <location>
        <begin position="96"/>
        <end position="115"/>
    </location>
</feature>
<organism evidence="7 8">
    <name type="scientific">Paraglomus brasilianum</name>
    <dbReference type="NCBI Taxonomy" id="144538"/>
    <lineage>
        <taxon>Eukaryota</taxon>
        <taxon>Fungi</taxon>
        <taxon>Fungi incertae sedis</taxon>
        <taxon>Mucoromycota</taxon>
        <taxon>Glomeromycotina</taxon>
        <taxon>Glomeromycetes</taxon>
        <taxon>Paraglomerales</taxon>
        <taxon>Paraglomeraceae</taxon>
        <taxon>Paraglomus</taxon>
    </lineage>
</organism>
<dbReference type="GO" id="GO:0008610">
    <property type="term" value="P:lipid biosynthetic process"/>
    <property type="evidence" value="ECO:0007669"/>
    <property type="project" value="InterPro"/>
</dbReference>
<evidence type="ECO:0000259" key="6">
    <source>
        <dbReference type="Pfam" id="PF04116"/>
    </source>
</evidence>
<feature type="transmembrane region" description="Helical" evidence="5">
    <location>
        <begin position="135"/>
        <end position="155"/>
    </location>
</feature>
<protein>
    <submittedName>
        <fullName evidence="7">3618_t:CDS:1</fullName>
    </submittedName>
</protein>
<gene>
    <name evidence="7" type="ORF">PBRASI_LOCUS1316</name>
</gene>
<dbReference type="InterPro" id="IPR006694">
    <property type="entry name" value="Fatty_acid_hydroxylase"/>
</dbReference>
<name>A0A9N8W5I2_9GLOM</name>
<dbReference type="Proteomes" id="UP000789739">
    <property type="component" value="Unassembled WGS sequence"/>
</dbReference>
<evidence type="ECO:0000256" key="3">
    <source>
        <dbReference type="ARBA" id="ARBA00022989"/>
    </source>
</evidence>
<evidence type="ECO:0000313" key="7">
    <source>
        <dbReference type="EMBL" id="CAG8475776.1"/>
    </source>
</evidence>
<keyword evidence="8" id="KW-1185">Reference proteome</keyword>
<dbReference type="GO" id="GO:0005506">
    <property type="term" value="F:iron ion binding"/>
    <property type="evidence" value="ECO:0007669"/>
    <property type="project" value="InterPro"/>
</dbReference>
<sequence length="306" mass="36529">MDIVLTYADEYLFDDLYAHVFPRFVNVSHPYFPSLSTISFLSRDNVYRQYTTLFIITIAFITTFYFSLSGVSYYLVFNHDLMKHPKFLKNQIRKEMFLSVGGFPITTAVTIPWFIGEVKGYSRLYDDVEKYGWWYLIASVPMFLLFTDFCIYWIHRWLHHPLIYKHLHKPHHRWIVPTPFSSHAFHPLDGYLQSVPYHLFVFLFPLQKYVYLGLFVFVNVWTILIHDGAYLTANPLINGAAHHTLHHLYFNYNYGQYFTLWDRVGGTHRLPGDEQYKLKTDNMIWEKQAREVDEFDENGKEKVKTN</sequence>